<dbReference type="Proteomes" id="UP001302602">
    <property type="component" value="Unassembled WGS sequence"/>
</dbReference>
<keyword evidence="2" id="KW-1185">Reference proteome</keyword>
<sequence length="123" mass="13760">MGLVVSEGVLFAGHVGRAYRPSPLLLLLPPGIWQLTDVLPRPDKAYGHWNLRNLGYQVLAEAKRLWEVEITSGRVRLTTLRASSPLHLVHHLNAMDRVSFSLHRASHGNGAADWNFRHIDGRG</sequence>
<reference evidence="1" key="2">
    <citation type="submission" date="2023-05" db="EMBL/GenBank/DDBJ databases">
        <authorList>
            <consortium name="Lawrence Berkeley National Laboratory"/>
            <person name="Steindorff A."/>
            <person name="Hensen N."/>
            <person name="Bonometti L."/>
            <person name="Westerberg I."/>
            <person name="Brannstrom I.O."/>
            <person name="Guillou S."/>
            <person name="Cros-Aarteil S."/>
            <person name="Calhoun S."/>
            <person name="Haridas S."/>
            <person name="Kuo A."/>
            <person name="Mondo S."/>
            <person name="Pangilinan J."/>
            <person name="Riley R."/>
            <person name="Labutti K."/>
            <person name="Andreopoulos B."/>
            <person name="Lipzen A."/>
            <person name="Chen C."/>
            <person name="Yanf M."/>
            <person name="Daum C."/>
            <person name="Ng V."/>
            <person name="Clum A."/>
            <person name="Ohm R."/>
            <person name="Martin F."/>
            <person name="Silar P."/>
            <person name="Natvig D."/>
            <person name="Lalanne C."/>
            <person name="Gautier V."/>
            <person name="Ament-Velasquez S.L."/>
            <person name="Kruys A."/>
            <person name="Hutchinson M.I."/>
            <person name="Powell A.J."/>
            <person name="Barry K."/>
            <person name="Miller A.N."/>
            <person name="Grigoriev I.V."/>
            <person name="Debuchy R."/>
            <person name="Gladieux P."/>
            <person name="Thoren M.H."/>
            <person name="Johannesson H."/>
        </authorList>
    </citation>
    <scope>NUCLEOTIDE SEQUENCE</scope>
    <source>
        <strain evidence="1">CBS 731.68</strain>
    </source>
</reference>
<reference evidence="1" key="1">
    <citation type="journal article" date="2023" name="Mol. Phylogenet. Evol.">
        <title>Genome-scale phylogeny and comparative genomics of the fungal order Sordariales.</title>
        <authorList>
            <person name="Hensen N."/>
            <person name="Bonometti L."/>
            <person name="Westerberg I."/>
            <person name="Brannstrom I.O."/>
            <person name="Guillou S."/>
            <person name="Cros-Aarteil S."/>
            <person name="Calhoun S."/>
            <person name="Haridas S."/>
            <person name="Kuo A."/>
            <person name="Mondo S."/>
            <person name="Pangilinan J."/>
            <person name="Riley R."/>
            <person name="LaButti K."/>
            <person name="Andreopoulos B."/>
            <person name="Lipzen A."/>
            <person name="Chen C."/>
            <person name="Yan M."/>
            <person name="Daum C."/>
            <person name="Ng V."/>
            <person name="Clum A."/>
            <person name="Steindorff A."/>
            <person name="Ohm R.A."/>
            <person name="Martin F."/>
            <person name="Silar P."/>
            <person name="Natvig D.O."/>
            <person name="Lalanne C."/>
            <person name="Gautier V."/>
            <person name="Ament-Velasquez S.L."/>
            <person name="Kruys A."/>
            <person name="Hutchinson M.I."/>
            <person name="Powell A.J."/>
            <person name="Barry K."/>
            <person name="Miller A.N."/>
            <person name="Grigoriev I.V."/>
            <person name="Debuchy R."/>
            <person name="Gladieux P."/>
            <person name="Hiltunen Thoren M."/>
            <person name="Johannesson H."/>
        </authorList>
    </citation>
    <scope>NUCLEOTIDE SEQUENCE</scope>
    <source>
        <strain evidence="1">CBS 731.68</strain>
    </source>
</reference>
<dbReference type="RefSeq" id="XP_062643990.1">
    <property type="nucleotide sequence ID" value="XM_062786036.1"/>
</dbReference>
<proteinExistence type="predicted"/>
<name>A0AAN6Z171_9PEZI</name>
<accession>A0AAN6Z171</accession>
<dbReference type="GeneID" id="87822802"/>
<protein>
    <submittedName>
        <fullName evidence="1">Uncharacterized protein</fullName>
    </submittedName>
</protein>
<dbReference type="EMBL" id="MU853240">
    <property type="protein sequence ID" value="KAK4120219.1"/>
    <property type="molecule type" value="Genomic_DNA"/>
</dbReference>
<evidence type="ECO:0000313" key="1">
    <source>
        <dbReference type="EMBL" id="KAK4120219.1"/>
    </source>
</evidence>
<comment type="caution">
    <text evidence="1">The sequence shown here is derived from an EMBL/GenBank/DDBJ whole genome shotgun (WGS) entry which is preliminary data.</text>
</comment>
<organism evidence="1 2">
    <name type="scientific">Parathielavia appendiculata</name>
    <dbReference type="NCBI Taxonomy" id="2587402"/>
    <lineage>
        <taxon>Eukaryota</taxon>
        <taxon>Fungi</taxon>
        <taxon>Dikarya</taxon>
        <taxon>Ascomycota</taxon>
        <taxon>Pezizomycotina</taxon>
        <taxon>Sordariomycetes</taxon>
        <taxon>Sordariomycetidae</taxon>
        <taxon>Sordariales</taxon>
        <taxon>Chaetomiaceae</taxon>
        <taxon>Parathielavia</taxon>
    </lineage>
</organism>
<dbReference type="AlphaFoldDB" id="A0AAN6Z171"/>
<evidence type="ECO:0000313" key="2">
    <source>
        <dbReference type="Proteomes" id="UP001302602"/>
    </source>
</evidence>
<gene>
    <name evidence="1" type="ORF">N657DRAFT_162909</name>
</gene>